<sequence>MIFEDRSQAGRALAERVAEAVGDVGARSIVLALPRGGLPVAAPIADRLAADLDIVVARKLGAPGHPEFGLGAIAEDGPPVYDRNNLRYAGVTEEDMAATLAAERAELGRRVRRYRGGRPAPPVTGRVVVLVDDGLATGVTAHAALRWINGRDPARVLLAVPVCSPQARDLLAPETDGVVCLSAPPEFRAVGYWYHDFAQLTDDDVDAVMQRFHHALK</sequence>
<organism evidence="2 3">
    <name type="scientific">Actinoplanes ianthinogenes</name>
    <dbReference type="NCBI Taxonomy" id="122358"/>
    <lineage>
        <taxon>Bacteria</taxon>
        <taxon>Bacillati</taxon>
        <taxon>Actinomycetota</taxon>
        <taxon>Actinomycetes</taxon>
        <taxon>Micromonosporales</taxon>
        <taxon>Micromonosporaceae</taxon>
        <taxon>Actinoplanes</taxon>
    </lineage>
</organism>
<protein>
    <submittedName>
        <fullName evidence="2">Phosphoribosyltransferase</fullName>
    </submittedName>
</protein>
<keyword evidence="2" id="KW-0808">Transferase</keyword>
<proteinExistence type="predicted"/>
<gene>
    <name evidence="2" type="ORF">Aiant_13010</name>
</gene>
<name>A0ABM7LN77_9ACTN</name>
<feature type="domain" description="Phosphoribosyltransferase" evidence="1">
    <location>
        <begin position="11"/>
        <end position="168"/>
    </location>
</feature>
<evidence type="ECO:0000313" key="3">
    <source>
        <dbReference type="Proteomes" id="UP000676967"/>
    </source>
</evidence>
<dbReference type="CDD" id="cd06223">
    <property type="entry name" value="PRTases_typeI"/>
    <property type="match status" value="1"/>
</dbReference>
<dbReference type="RefSeq" id="WP_189335147.1">
    <property type="nucleotide sequence ID" value="NZ_AP023356.1"/>
</dbReference>
<dbReference type="InterPro" id="IPR000836">
    <property type="entry name" value="PRTase_dom"/>
</dbReference>
<evidence type="ECO:0000313" key="2">
    <source>
        <dbReference type="EMBL" id="BCJ40644.1"/>
    </source>
</evidence>
<accession>A0ABM7LN77</accession>
<keyword evidence="2" id="KW-0328">Glycosyltransferase</keyword>
<dbReference type="EMBL" id="AP023356">
    <property type="protein sequence ID" value="BCJ40644.1"/>
    <property type="molecule type" value="Genomic_DNA"/>
</dbReference>
<evidence type="ECO:0000259" key="1">
    <source>
        <dbReference type="Pfam" id="PF00156"/>
    </source>
</evidence>
<dbReference type="InterPro" id="IPR029057">
    <property type="entry name" value="PRTase-like"/>
</dbReference>
<dbReference type="Proteomes" id="UP000676967">
    <property type="component" value="Chromosome"/>
</dbReference>
<dbReference type="Gene3D" id="3.30.1310.20">
    <property type="entry name" value="PRTase-like"/>
    <property type="match status" value="1"/>
</dbReference>
<dbReference type="Pfam" id="PF00156">
    <property type="entry name" value="Pribosyltran"/>
    <property type="match status" value="1"/>
</dbReference>
<keyword evidence="3" id="KW-1185">Reference proteome</keyword>
<dbReference type="GO" id="GO:0016757">
    <property type="term" value="F:glycosyltransferase activity"/>
    <property type="evidence" value="ECO:0007669"/>
    <property type="project" value="UniProtKB-KW"/>
</dbReference>
<dbReference type="SUPFAM" id="SSF53271">
    <property type="entry name" value="PRTase-like"/>
    <property type="match status" value="1"/>
</dbReference>
<dbReference type="Gene3D" id="3.40.50.2020">
    <property type="match status" value="1"/>
</dbReference>
<reference evidence="2 3" key="1">
    <citation type="submission" date="2020-08" db="EMBL/GenBank/DDBJ databases">
        <title>Whole genome shotgun sequence of Actinoplanes ianthinogenes NBRC 13996.</title>
        <authorList>
            <person name="Komaki H."/>
            <person name="Tamura T."/>
        </authorList>
    </citation>
    <scope>NUCLEOTIDE SEQUENCE [LARGE SCALE GENOMIC DNA]</scope>
    <source>
        <strain evidence="2 3">NBRC 13996</strain>
    </source>
</reference>